<dbReference type="InterPro" id="IPR058240">
    <property type="entry name" value="rSAM_sf"/>
</dbReference>
<dbReference type="CDD" id="cd01335">
    <property type="entry name" value="Radical_SAM"/>
    <property type="match status" value="1"/>
</dbReference>
<feature type="domain" description="Radical SAM core" evidence="7">
    <location>
        <begin position="2"/>
        <end position="219"/>
    </location>
</feature>
<evidence type="ECO:0000256" key="1">
    <source>
        <dbReference type="ARBA" id="ARBA00001966"/>
    </source>
</evidence>
<organism evidence="8 9">
    <name type="scientific">Caldicellulosiruptor bescii</name>
    <name type="common">Anaerocellum thermophilum</name>
    <dbReference type="NCBI Taxonomy" id="31899"/>
    <lineage>
        <taxon>Bacteria</taxon>
        <taxon>Bacillati</taxon>
        <taxon>Bacillota</taxon>
        <taxon>Bacillota incertae sedis</taxon>
        <taxon>Caldicellulosiruptorales</taxon>
        <taxon>Caldicellulosiruptoraceae</taxon>
        <taxon>Caldicellulosiruptor</taxon>
    </lineage>
</organism>
<dbReference type="Gene3D" id="3.20.20.70">
    <property type="entry name" value="Aldolase class I"/>
    <property type="match status" value="1"/>
</dbReference>
<dbReference type="Pfam" id="PF13186">
    <property type="entry name" value="SPASM"/>
    <property type="match status" value="1"/>
</dbReference>
<evidence type="ECO:0000259" key="7">
    <source>
        <dbReference type="PROSITE" id="PS51918"/>
    </source>
</evidence>
<gene>
    <name evidence="8" type="ORF">SAMN05216240_1099</name>
</gene>
<evidence type="ECO:0000256" key="6">
    <source>
        <dbReference type="ARBA" id="ARBA00023014"/>
    </source>
</evidence>
<accession>A0ABY1S7P6</accession>
<comment type="cofactor">
    <cofactor evidence="1">
        <name>[4Fe-4S] cluster</name>
        <dbReference type="ChEBI" id="CHEBI:49883"/>
    </cofactor>
</comment>
<keyword evidence="6" id="KW-0411">Iron-sulfur</keyword>
<dbReference type="EMBL" id="FXXC01000001">
    <property type="protein sequence ID" value="SMR92591.1"/>
    <property type="molecule type" value="Genomic_DNA"/>
</dbReference>
<evidence type="ECO:0000256" key="3">
    <source>
        <dbReference type="ARBA" id="ARBA00022691"/>
    </source>
</evidence>
<keyword evidence="4" id="KW-0479">Metal-binding</keyword>
<dbReference type="SFLD" id="SFLDG01067">
    <property type="entry name" value="SPASM/twitch_domain_containing"/>
    <property type="match status" value="1"/>
</dbReference>
<dbReference type="InterPro" id="IPR034391">
    <property type="entry name" value="AdoMet-like_SPASM_containing"/>
</dbReference>
<sequence length="458" mass="53279">MDGKIQITNIRWEIEPKCNLNCRHCFVGSKLDKYKEMDFETAKVVVDILSDCGIKEIIFSSKEPLMYKDIDKLIFYCNVKGIHTELVTNGTLLQNTLFAEKIVSSGVGTISISIEGITKDSNDYIRGEGNLDQVLRALGNLKNIMEYKRQIIIGIQMSLNRKNKNEAAHVPEFFNRLPIDILVIGGLSLDGNAKNNSDLLLSSDEFIQIWDVILENYLKLKDKKYYLTSKSLFPTEAVYYNCLFGSDFCPVIPKCGILKEHYSLLPNGDIVPCVALLDKINDVGEFPRINILDKILNEEKINKLENFKIQLENLIKENRPHVCRECYYKEDCRPCPVNIIQQQFKEEISIRCSRAKGKIKEIFNLIRRHFDEYYLSIRDNTLLTIQNQKVSLARYYEQGGVYRKEYELEPLQINALQKIFNFKEISLKELLYDFKNYEMLLNFIEPLVFDNFIMVRRS</sequence>
<dbReference type="SFLD" id="SFLDG01387">
    <property type="entry name" value="BtrN-like_SPASM_domain_contain"/>
    <property type="match status" value="1"/>
</dbReference>
<dbReference type="GeneID" id="31773318"/>
<dbReference type="SFLD" id="SFLDS00029">
    <property type="entry name" value="Radical_SAM"/>
    <property type="match status" value="1"/>
</dbReference>
<evidence type="ECO:0000256" key="4">
    <source>
        <dbReference type="ARBA" id="ARBA00022723"/>
    </source>
</evidence>
<reference evidence="8 9" key="1">
    <citation type="submission" date="2017-05" db="EMBL/GenBank/DDBJ databases">
        <authorList>
            <person name="Varghese N."/>
            <person name="Submissions S."/>
        </authorList>
    </citation>
    <scope>NUCLEOTIDE SEQUENCE [LARGE SCALE GENOMIC DNA]</scope>
    <source>
        <strain evidence="8 9">MACB1020</strain>
    </source>
</reference>
<proteinExistence type="predicted"/>
<dbReference type="InterPro" id="IPR007197">
    <property type="entry name" value="rSAM"/>
</dbReference>
<dbReference type="PROSITE" id="PS51918">
    <property type="entry name" value="RADICAL_SAM"/>
    <property type="match status" value="1"/>
</dbReference>
<name>A0ABY1S7P6_CALBS</name>
<protein>
    <submittedName>
        <fullName evidence="8">Radical SAM additional 4Fe4S-binding SPASM domain-containing protein</fullName>
    </submittedName>
</protein>
<keyword evidence="9" id="KW-1185">Reference proteome</keyword>
<keyword evidence="3" id="KW-0949">S-adenosyl-L-methionine</keyword>
<keyword evidence="5" id="KW-0408">Iron</keyword>
<dbReference type="InterPro" id="IPR050377">
    <property type="entry name" value="Radical_SAM_PqqE_MftC-like"/>
</dbReference>
<dbReference type="InterPro" id="IPR013785">
    <property type="entry name" value="Aldolase_TIM"/>
</dbReference>
<evidence type="ECO:0000256" key="5">
    <source>
        <dbReference type="ARBA" id="ARBA00023004"/>
    </source>
</evidence>
<evidence type="ECO:0000256" key="2">
    <source>
        <dbReference type="ARBA" id="ARBA00022485"/>
    </source>
</evidence>
<evidence type="ECO:0000313" key="9">
    <source>
        <dbReference type="Proteomes" id="UP000196803"/>
    </source>
</evidence>
<dbReference type="PANTHER" id="PTHR11228:SF7">
    <property type="entry name" value="PQQA PEPTIDE CYCLASE"/>
    <property type="match status" value="1"/>
</dbReference>
<dbReference type="RefSeq" id="WP_015908343.1">
    <property type="nucleotide sequence ID" value="NZ_FUZJ01000001.1"/>
</dbReference>
<keyword evidence="2" id="KW-0004">4Fe-4S</keyword>
<comment type="caution">
    <text evidence="8">The sequence shown here is derived from an EMBL/GenBank/DDBJ whole genome shotgun (WGS) entry which is preliminary data.</text>
</comment>
<dbReference type="Proteomes" id="UP000196803">
    <property type="component" value="Unassembled WGS sequence"/>
</dbReference>
<dbReference type="SUPFAM" id="SSF102114">
    <property type="entry name" value="Radical SAM enzymes"/>
    <property type="match status" value="1"/>
</dbReference>
<dbReference type="PANTHER" id="PTHR11228">
    <property type="entry name" value="RADICAL SAM DOMAIN PROTEIN"/>
    <property type="match status" value="1"/>
</dbReference>
<evidence type="ECO:0000313" key="8">
    <source>
        <dbReference type="EMBL" id="SMR92591.1"/>
    </source>
</evidence>
<dbReference type="InterPro" id="IPR023885">
    <property type="entry name" value="4Fe4S-binding_SPASM_dom"/>
</dbReference>
<dbReference type="Pfam" id="PF04055">
    <property type="entry name" value="Radical_SAM"/>
    <property type="match status" value="1"/>
</dbReference>